<gene>
    <name evidence="2" type="ORF">HMN09_01419900</name>
</gene>
<sequence length="1092" mass="122369">MGRPALHKTPEAKALAVHRTRARYEQSEKGKRTRQKYALKNIVAKYREWRSTEVPPYPPRFSPMRPSLFPWSIRSSRIPARHLIATRSIHRPFANLDELEIRLHGYMTRIEEDDEERMRERLKAKGAKFVSQLWTSESFGLKAYWENMKRAERMAGDDVDEVEKRMFVLHRRWLARDSSARALAMTLRLRLGQRMIAMHSSTYYCGTTGGGDEASRLVVAYVVQSAHPITAVGNACIKNPYAARAASLLTASNHYIASSTGTAPTSSERPSRPLASEFSSATHPENPALLPIPLIRISPSYTPTAFILSPWISVPATAAGTPITYSCSDGAGSQLRPINHLSSAPGRGHEPGGVNATSSGELTVRCPACPRPGINLPDNWQTASSRDQCLYTQFIAVDACFRLKRGMVSSNAKDPPLSDGWGYMVEGRPYREYLLTIKDQKEISSCTDLAALDHANTKFAKGYTTTGVGMAVCARHEYGNMDYIVASALRHISRLLRLVVSYDIACQWWKGLRERLQHLPPLVRLSLVLAMVRFVVPKLHIKGHTLACQLLYSLHLTLGCGQTDGEGIERLWAAINALAGSTKLNGPGARSDQLDDHWGFSNWAKLVGLPALLRRRVDAARKEAVEHAPEWLNMVTVFEAPRADGAPEPRNPYEATVTGKTEKQVRAEFEEEDKKDAAAGVPRIHGTSPRSFIMFGLEIEELQSRIRVQAALKKAKSTASKINLGTMRRKAELMIRKWRSLQATYMPAALIRLKELNLPPDILVENIPLLLPSTLTPKERNDGCHGGIEEIEVALRQPQCRVALVLIRNQLHIKARLMKYKKFSSRHQATNTRTRTLVNRNESKLKLHAEKYQRAWRALSVLPGARSLVSPCYELPTSVAWKIPSRSPPTCSRKVRRMKRRAELIAQGDLPLINTSEERIRDGGEEADGEDMFLGDESGTTSGEGRRTMSWIWNETGTTGSEEELLDALRIEWCKAFSRMRRWKEEWVARSKWVRDSNPGPLLPAQAELLDGKVAYAAKQRDLYLTLMRRAEEVRTAPEGKRRRRKPANAAEAAGFDQHPDLPDPVSDSSDDEDDEHGDGEEPLEEGDAEDI</sequence>
<dbReference type="OrthoDB" id="2804062at2759"/>
<protein>
    <submittedName>
        <fullName evidence="2">CxC2 domain-containing protein</fullName>
    </submittedName>
</protein>
<comment type="caution">
    <text evidence="2">The sequence shown here is derived from an EMBL/GenBank/DDBJ whole genome shotgun (WGS) entry which is preliminary data.</text>
</comment>
<evidence type="ECO:0000256" key="1">
    <source>
        <dbReference type="SAM" id="MobiDB-lite"/>
    </source>
</evidence>
<proteinExistence type="predicted"/>
<feature type="compositionally biased region" description="Polar residues" evidence="1">
    <location>
        <begin position="259"/>
        <end position="268"/>
    </location>
</feature>
<organism evidence="2 3">
    <name type="scientific">Mycena chlorophos</name>
    <name type="common">Agaric fungus</name>
    <name type="synonym">Agaricus chlorophos</name>
    <dbReference type="NCBI Taxonomy" id="658473"/>
    <lineage>
        <taxon>Eukaryota</taxon>
        <taxon>Fungi</taxon>
        <taxon>Dikarya</taxon>
        <taxon>Basidiomycota</taxon>
        <taxon>Agaricomycotina</taxon>
        <taxon>Agaricomycetes</taxon>
        <taxon>Agaricomycetidae</taxon>
        <taxon>Agaricales</taxon>
        <taxon>Marasmiineae</taxon>
        <taxon>Mycenaceae</taxon>
        <taxon>Mycena</taxon>
    </lineage>
</organism>
<evidence type="ECO:0000313" key="2">
    <source>
        <dbReference type="EMBL" id="KAF7288168.1"/>
    </source>
</evidence>
<feature type="region of interest" description="Disordered" evidence="1">
    <location>
        <begin position="1035"/>
        <end position="1092"/>
    </location>
</feature>
<accession>A0A8H6VS96</accession>
<dbReference type="PANTHER" id="PTHR33104">
    <property type="entry name" value="SI:DKEY-29D5.2"/>
    <property type="match status" value="1"/>
</dbReference>
<dbReference type="EMBL" id="JACAZE010000048">
    <property type="protein sequence ID" value="KAF7288168.1"/>
    <property type="molecule type" value="Genomic_DNA"/>
</dbReference>
<reference evidence="2" key="1">
    <citation type="submission" date="2020-05" db="EMBL/GenBank/DDBJ databases">
        <title>Mycena genomes resolve the evolution of fungal bioluminescence.</title>
        <authorList>
            <person name="Tsai I.J."/>
        </authorList>
    </citation>
    <scope>NUCLEOTIDE SEQUENCE</scope>
    <source>
        <strain evidence="2">110903Hualien_Pintung</strain>
    </source>
</reference>
<feature type="region of interest" description="Disordered" evidence="1">
    <location>
        <begin position="259"/>
        <end position="282"/>
    </location>
</feature>
<feature type="region of interest" description="Disordered" evidence="1">
    <location>
        <begin position="924"/>
        <end position="945"/>
    </location>
</feature>
<dbReference type="PANTHER" id="PTHR33104:SF2">
    <property type="entry name" value="CXC3 LIKE CYSTEINE CLUSTER DOMAIN-CONTAINING PROTEIN"/>
    <property type="match status" value="1"/>
</dbReference>
<keyword evidence="3" id="KW-1185">Reference proteome</keyword>
<feature type="compositionally biased region" description="Acidic residues" evidence="1">
    <location>
        <begin position="925"/>
        <end position="934"/>
    </location>
</feature>
<dbReference type="AlphaFoldDB" id="A0A8H6VS96"/>
<dbReference type="Pfam" id="PF18758">
    <property type="entry name" value="KDZ"/>
    <property type="match status" value="1"/>
</dbReference>
<dbReference type="InterPro" id="IPR040521">
    <property type="entry name" value="KDZ"/>
</dbReference>
<dbReference type="Proteomes" id="UP000613580">
    <property type="component" value="Unassembled WGS sequence"/>
</dbReference>
<evidence type="ECO:0000313" key="3">
    <source>
        <dbReference type="Proteomes" id="UP000613580"/>
    </source>
</evidence>
<feature type="compositionally biased region" description="Acidic residues" evidence="1">
    <location>
        <begin position="1069"/>
        <end position="1092"/>
    </location>
</feature>
<name>A0A8H6VS96_MYCCL</name>